<dbReference type="EMBL" id="JAVFHQ010000062">
    <property type="protein sequence ID" value="KAK4540705.1"/>
    <property type="molecule type" value="Genomic_DNA"/>
</dbReference>
<gene>
    <name evidence="2" type="ORF">LTR36_008920</name>
</gene>
<feature type="region of interest" description="Disordered" evidence="1">
    <location>
        <begin position="501"/>
        <end position="531"/>
    </location>
</feature>
<evidence type="ECO:0000313" key="2">
    <source>
        <dbReference type="EMBL" id="KAK4540705.1"/>
    </source>
</evidence>
<accession>A0AAV9J727</accession>
<reference evidence="2 3" key="1">
    <citation type="submission" date="2021-11" db="EMBL/GenBank/DDBJ databases">
        <title>Black yeast isolated from Biological Soil Crust.</title>
        <authorList>
            <person name="Kurbessoian T."/>
        </authorList>
    </citation>
    <scope>NUCLEOTIDE SEQUENCE [LARGE SCALE GENOMIC DNA]</scope>
    <source>
        <strain evidence="2 3">CCFEE 5522</strain>
    </source>
</reference>
<feature type="compositionally biased region" description="Acidic residues" evidence="1">
    <location>
        <begin position="501"/>
        <end position="512"/>
    </location>
</feature>
<evidence type="ECO:0000256" key="1">
    <source>
        <dbReference type="SAM" id="MobiDB-lite"/>
    </source>
</evidence>
<evidence type="ECO:0000313" key="3">
    <source>
        <dbReference type="Proteomes" id="UP001324427"/>
    </source>
</evidence>
<feature type="region of interest" description="Disordered" evidence="1">
    <location>
        <begin position="1"/>
        <end position="67"/>
    </location>
</feature>
<name>A0AAV9J727_9PEZI</name>
<protein>
    <submittedName>
        <fullName evidence="2">Uncharacterized protein</fullName>
    </submittedName>
</protein>
<proteinExistence type="predicted"/>
<organism evidence="2 3">
    <name type="scientific">Oleoguttula mirabilis</name>
    <dbReference type="NCBI Taxonomy" id="1507867"/>
    <lineage>
        <taxon>Eukaryota</taxon>
        <taxon>Fungi</taxon>
        <taxon>Dikarya</taxon>
        <taxon>Ascomycota</taxon>
        <taxon>Pezizomycotina</taxon>
        <taxon>Dothideomycetes</taxon>
        <taxon>Dothideomycetidae</taxon>
        <taxon>Mycosphaerellales</taxon>
        <taxon>Teratosphaeriaceae</taxon>
        <taxon>Oleoguttula</taxon>
    </lineage>
</organism>
<feature type="compositionally biased region" description="Polar residues" evidence="1">
    <location>
        <begin position="37"/>
        <end position="50"/>
    </location>
</feature>
<dbReference type="Proteomes" id="UP001324427">
    <property type="component" value="Unassembled WGS sequence"/>
</dbReference>
<dbReference type="AlphaFoldDB" id="A0AAV9J727"/>
<feature type="compositionally biased region" description="Polar residues" evidence="1">
    <location>
        <begin position="18"/>
        <end position="30"/>
    </location>
</feature>
<comment type="caution">
    <text evidence="2">The sequence shown here is derived from an EMBL/GenBank/DDBJ whole genome shotgun (WGS) entry which is preliminary data.</text>
</comment>
<keyword evidence="3" id="KW-1185">Reference proteome</keyword>
<feature type="compositionally biased region" description="Polar residues" evidence="1">
    <location>
        <begin position="58"/>
        <end position="67"/>
    </location>
</feature>
<sequence>MAASRREPGSPLTAPEQDPSNMRQPPTIQKTPPALAASSNGVDLSTSGDNIATRPSPHLTTTAESSAVSQTLSQLDQLRMSLNGLRKLDVELLEKAFDSMVGVSRNSAGAALADGASSGIKTYYHEVMIVVLLQELEYDVPETMADKLRCFVAELKFKIDLKLQTILQDMEWSVNEVDNKRFTQPSKMFLACISAAPKNEAKHWSDINVVSTANGTDYKIPRICIGINQDDRGFDVVYLTDYENRGLVALRTTLDFSTHTCIYSRGARDVHLYDHREQGKHLVTRGGFRPLRNGSLVRLALVRLEYKQPIYPLDDELMTQSFDELTYQLGEVHSLKMAQARVARRLRDMKREGASHWPRHPAKQNFQAQHILIDRFMKTIPEMPARRTVNPACLPDRVSDDGSLLRPATVSIQASQFDDGVLDEESCLKRPISEVEDAFEQNSSSRPTRRPKQFAKAIEDGAHCGATNDVKAAALDEKDATASATEDTGTPLSGLLQDDESALTAGDNDDSNDNERSIGHTTTTAHYQATVPDGHAFESLYAEDDVEDDDA</sequence>